<feature type="region of interest" description="Disordered" evidence="10">
    <location>
        <begin position="37"/>
        <end position="57"/>
    </location>
</feature>
<dbReference type="GO" id="GO:0050482">
    <property type="term" value="P:arachidonate secretion"/>
    <property type="evidence" value="ECO:0007669"/>
    <property type="project" value="InterPro"/>
</dbReference>
<keyword evidence="6" id="KW-0378">Hydrolase</keyword>
<dbReference type="InterPro" id="IPR033113">
    <property type="entry name" value="PLA2_histidine"/>
</dbReference>
<comment type="subcellular location">
    <subcellularLocation>
        <location evidence="2">Secreted</location>
    </subcellularLocation>
</comment>
<keyword evidence="9" id="KW-1015">Disulfide bond</keyword>
<dbReference type="PANTHER" id="PTHR12253">
    <property type="entry name" value="RH14732P"/>
    <property type="match status" value="1"/>
</dbReference>
<keyword evidence="7" id="KW-0106">Calcium</keyword>
<feature type="compositionally biased region" description="Low complexity" evidence="10">
    <location>
        <begin position="269"/>
        <end position="279"/>
    </location>
</feature>
<feature type="compositionally biased region" description="Low complexity" evidence="10">
    <location>
        <begin position="234"/>
        <end position="245"/>
    </location>
</feature>
<evidence type="ECO:0000256" key="5">
    <source>
        <dbReference type="ARBA" id="ARBA00022723"/>
    </source>
</evidence>
<evidence type="ECO:0000256" key="2">
    <source>
        <dbReference type="ARBA" id="ARBA00004613"/>
    </source>
</evidence>
<protein>
    <recommendedName>
        <fullName evidence="3">phospholipase A2</fullName>
        <ecNumber evidence="3">3.1.1.4</ecNumber>
    </recommendedName>
</protein>
<dbReference type="EC" id="3.1.1.4" evidence="3"/>
<dbReference type="SMART" id="SM00085">
    <property type="entry name" value="PA2c"/>
    <property type="match status" value="1"/>
</dbReference>
<dbReference type="SUPFAM" id="SSF48619">
    <property type="entry name" value="Phospholipase A2, PLA2"/>
    <property type="match status" value="1"/>
</dbReference>
<feature type="region of interest" description="Disordered" evidence="10">
    <location>
        <begin position="269"/>
        <end position="312"/>
    </location>
</feature>
<organism evidence="12 13">
    <name type="scientific">Chanos chanos</name>
    <name type="common">Milkfish</name>
    <name type="synonym">Mugil chanos</name>
    <dbReference type="NCBI Taxonomy" id="29144"/>
    <lineage>
        <taxon>Eukaryota</taxon>
        <taxon>Metazoa</taxon>
        <taxon>Chordata</taxon>
        <taxon>Craniata</taxon>
        <taxon>Vertebrata</taxon>
        <taxon>Euteleostomi</taxon>
        <taxon>Actinopterygii</taxon>
        <taxon>Neopterygii</taxon>
        <taxon>Teleostei</taxon>
        <taxon>Ostariophysi</taxon>
        <taxon>Gonorynchiformes</taxon>
        <taxon>Chanidae</taxon>
        <taxon>Chanos</taxon>
    </lineage>
</organism>
<evidence type="ECO:0000256" key="7">
    <source>
        <dbReference type="ARBA" id="ARBA00022837"/>
    </source>
</evidence>
<dbReference type="RefSeq" id="XP_030633914.1">
    <property type="nucleotide sequence ID" value="XM_030778054.1"/>
</dbReference>
<dbReference type="OrthoDB" id="6075074at2759"/>
<dbReference type="GO" id="GO:0005576">
    <property type="term" value="C:extracellular region"/>
    <property type="evidence" value="ECO:0007669"/>
    <property type="project" value="UniProtKB-SubCell"/>
</dbReference>
<evidence type="ECO:0000256" key="10">
    <source>
        <dbReference type="SAM" id="MobiDB-lite"/>
    </source>
</evidence>
<proteinExistence type="predicted"/>
<evidence type="ECO:0000256" key="9">
    <source>
        <dbReference type="ARBA" id="ARBA00023157"/>
    </source>
</evidence>
<evidence type="ECO:0000313" key="13">
    <source>
        <dbReference type="RefSeq" id="XP_030633914.1"/>
    </source>
</evidence>
<keyword evidence="5" id="KW-0479">Metal-binding</keyword>
<dbReference type="InterPro" id="IPR036444">
    <property type="entry name" value="PLipase_A2_dom_sf"/>
</dbReference>
<evidence type="ECO:0000259" key="11">
    <source>
        <dbReference type="SMART" id="SM00085"/>
    </source>
</evidence>
<dbReference type="GeneID" id="115815088"/>
<dbReference type="AlphaFoldDB" id="A0A6J2VQ73"/>
<feature type="region of interest" description="Disordered" evidence="10">
    <location>
        <begin position="214"/>
        <end position="252"/>
    </location>
</feature>
<dbReference type="GO" id="GO:0004623">
    <property type="term" value="F:phospholipase A2 activity"/>
    <property type="evidence" value="ECO:0007669"/>
    <property type="project" value="UniProtKB-EC"/>
</dbReference>
<dbReference type="InParanoid" id="A0A6J2VQ73"/>
<gene>
    <name evidence="13" type="primary">proca1</name>
</gene>
<keyword evidence="4" id="KW-0964">Secreted</keyword>
<feature type="domain" description="Phospholipase A2-like central" evidence="11">
    <location>
        <begin position="62"/>
        <end position="185"/>
    </location>
</feature>
<dbReference type="PROSITE" id="PS00118">
    <property type="entry name" value="PA2_HIS"/>
    <property type="match status" value="1"/>
</dbReference>
<evidence type="ECO:0000256" key="1">
    <source>
        <dbReference type="ARBA" id="ARBA00001913"/>
    </source>
</evidence>
<keyword evidence="12" id="KW-1185">Reference proteome</keyword>
<dbReference type="CDD" id="cd04704">
    <property type="entry name" value="PLA2_bee_venom_like"/>
    <property type="match status" value="1"/>
</dbReference>
<comment type="cofactor">
    <cofactor evidence="1">
        <name>Ca(2+)</name>
        <dbReference type="ChEBI" id="CHEBI:29108"/>
    </cofactor>
</comment>
<reference evidence="13" key="1">
    <citation type="submission" date="2025-08" db="UniProtKB">
        <authorList>
            <consortium name="RefSeq"/>
        </authorList>
    </citation>
    <scope>IDENTIFICATION</scope>
</reference>
<keyword evidence="8" id="KW-0443">Lipid metabolism</keyword>
<dbReference type="CTD" id="147011"/>
<dbReference type="Proteomes" id="UP000504632">
    <property type="component" value="Chromosome 6"/>
</dbReference>
<dbReference type="Gene3D" id="1.20.90.10">
    <property type="entry name" value="Phospholipase A2 domain"/>
    <property type="match status" value="1"/>
</dbReference>
<sequence>MHVCRLGLRDHRKKPEGLELTTTNVAEAKSKCKELKSKEREGLTVPTQRPQERNPITGAHNENRILRRSKRGFTYPGTLWCGAGNIAENYDQLGEFAETDKCCRVHDHCPYVIHAFSSKYGYTNFRWHSICHCDCDNTLKTCLRKVNDTSSRVVGQAFFNVIEVPCFEFSYEEQCVERHWYGMCKRYDRVPVAVIQESVPYDFGGINVIDELTLPPPANKLSDSDTEQEKRESTTQSTVSGSQSTNPQEPSLRNVVTAAEDFIKVLATVSTSQSSSTETAKGDKGETQSAPQSSRPEETVGQNNFVDDPGKIDQLLTNVDNFMNGKFDAGETEVKGKGGEKENEESYSSCHGGRRA</sequence>
<dbReference type="Pfam" id="PF05826">
    <property type="entry name" value="Phospholip_A2_2"/>
    <property type="match status" value="1"/>
</dbReference>
<dbReference type="FunFam" id="1.20.90.10:FF:000002">
    <property type="entry name" value="Phospholipase A2 group III"/>
    <property type="match status" value="1"/>
</dbReference>
<evidence type="ECO:0000256" key="8">
    <source>
        <dbReference type="ARBA" id="ARBA00023098"/>
    </source>
</evidence>
<feature type="region of interest" description="Disordered" evidence="10">
    <location>
        <begin position="324"/>
        <end position="356"/>
    </location>
</feature>
<dbReference type="InterPro" id="IPR016090">
    <property type="entry name" value="PLA2-like_dom"/>
</dbReference>
<evidence type="ECO:0000256" key="6">
    <source>
        <dbReference type="ARBA" id="ARBA00022801"/>
    </source>
</evidence>
<evidence type="ECO:0000256" key="3">
    <source>
        <dbReference type="ARBA" id="ARBA00013278"/>
    </source>
</evidence>
<evidence type="ECO:0000313" key="12">
    <source>
        <dbReference type="Proteomes" id="UP000504632"/>
    </source>
</evidence>
<name>A0A6J2VQ73_CHACN</name>
<dbReference type="GO" id="GO:0006644">
    <property type="term" value="P:phospholipid metabolic process"/>
    <property type="evidence" value="ECO:0007669"/>
    <property type="project" value="InterPro"/>
</dbReference>
<feature type="compositionally biased region" description="Basic and acidic residues" evidence="10">
    <location>
        <begin position="328"/>
        <end position="341"/>
    </location>
</feature>
<accession>A0A6J2VQ73</accession>
<dbReference type="GO" id="GO:0046872">
    <property type="term" value="F:metal ion binding"/>
    <property type="evidence" value="ECO:0007669"/>
    <property type="project" value="UniProtKB-KW"/>
</dbReference>
<feature type="compositionally biased region" description="Polar residues" evidence="10">
    <location>
        <begin position="287"/>
        <end position="305"/>
    </location>
</feature>
<evidence type="ECO:0000256" key="4">
    <source>
        <dbReference type="ARBA" id="ARBA00022525"/>
    </source>
</evidence>